<protein>
    <submittedName>
        <fullName evidence="1">Uncharacterized protein</fullName>
    </submittedName>
</protein>
<dbReference type="Proteomes" id="UP000503144">
    <property type="component" value="Chromosome"/>
</dbReference>
<dbReference type="RefSeq" id="WP_168860018.1">
    <property type="nucleotide sequence ID" value="NZ_CP051204.2"/>
</dbReference>
<name>A0ABX6LAR5_9BACT</name>
<proteinExistence type="predicted"/>
<reference evidence="1 2" key="2">
    <citation type="submission" date="2020-09" db="EMBL/GenBank/DDBJ databases">
        <authorList>
            <person name="Kittiwongwattana C."/>
        </authorList>
    </citation>
    <scope>NUCLEOTIDE SEQUENCE [LARGE SCALE GENOMIC DNA]</scope>
    <source>
        <strain evidence="1 2">1303</strain>
    </source>
</reference>
<accession>A0ABX6LAR5</accession>
<organism evidence="1 2">
    <name type="scientific">Chitinophaga oryzae</name>
    <dbReference type="NCBI Taxonomy" id="2725414"/>
    <lineage>
        <taxon>Bacteria</taxon>
        <taxon>Pseudomonadati</taxon>
        <taxon>Bacteroidota</taxon>
        <taxon>Chitinophagia</taxon>
        <taxon>Chitinophagales</taxon>
        <taxon>Chitinophagaceae</taxon>
        <taxon>Chitinophaga</taxon>
    </lineage>
</organism>
<reference evidence="2" key="1">
    <citation type="submission" date="2020-04" db="EMBL/GenBank/DDBJ databases">
        <authorList>
            <person name="Kittiwongwattana C."/>
        </authorList>
    </citation>
    <scope>NUCLEOTIDE SEQUENCE [LARGE SCALE GENOMIC DNA]</scope>
    <source>
        <strain evidence="2">1303</strain>
    </source>
</reference>
<dbReference type="EMBL" id="CP051204">
    <property type="protein sequence ID" value="QJB37208.1"/>
    <property type="molecule type" value="Genomic_DNA"/>
</dbReference>
<evidence type="ECO:0000313" key="1">
    <source>
        <dbReference type="EMBL" id="QJB37208.1"/>
    </source>
</evidence>
<evidence type="ECO:0000313" key="2">
    <source>
        <dbReference type="Proteomes" id="UP000503144"/>
    </source>
</evidence>
<sequence length="153" mass="17161">MKFCINYTNVIEQKTLIYHIEECSFDTEPAVQEINFDIALNKLNLTATDDDNKIAQVGGFCGYNEWIKSNYQVPERKSGVLKVLDDLVSGEGSYAISKEDFPVYVNIQTGWVCIGNPEKGGDAVEFITNCVAVIDSNKNFVSLWLKPKKLPDI</sequence>
<keyword evidence="2" id="KW-1185">Reference proteome</keyword>
<gene>
    <name evidence="1" type="ORF">HF324_04810</name>
</gene>